<name>A0A830E407_9CREN</name>
<dbReference type="EMBL" id="AP026830">
    <property type="protein sequence ID" value="BDR92671.1"/>
    <property type="molecule type" value="Genomic_DNA"/>
</dbReference>
<dbReference type="Pfam" id="PF01637">
    <property type="entry name" value="ATPase_2"/>
    <property type="match status" value="1"/>
</dbReference>
<reference evidence="5" key="3">
    <citation type="submission" date="2022-09" db="EMBL/GenBank/DDBJ databases">
        <title>Complete genome sequence of Vulcanisaeta souniana.</title>
        <authorList>
            <person name="Kato S."/>
            <person name="Itoh T."/>
            <person name="Ohkuma M."/>
        </authorList>
    </citation>
    <scope>NUCLEOTIDE SEQUENCE [LARGE SCALE GENOMIC DNA]</scope>
    <source>
        <strain evidence="5">JCM 11219</strain>
    </source>
</reference>
<dbReference type="AlphaFoldDB" id="A0A830E407"/>
<evidence type="ECO:0000313" key="2">
    <source>
        <dbReference type="EMBL" id="BDR92671.1"/>
    </source>
</evidence>
<dbReference type="Proteomes" id="UP000657075">
    <property type="component" value="Unassembled WGS sequence"/>
</dbReference>
<evidence type="ECO:0000313" key="4">
    <source>
        <dbReference type="Proteomes" id="UP000657075"/>
    </source>
</evidence>
<dbReference type="InterPro" id="IPR027417">
    <property type="entry name" value="P-loop_NTPase"/>
</dbReference>
<reference evidence="2" key="4">
    <citation type="journal article" date="2023" name="Microbiol. Resour. Announc.">
        <title>Complete Genome Sequence of Vulcanisaeta souniana Strain IC-059, a Hyperthermophilic Archaeon Isolated from Hot Spring Water in Japan.</title>
        <authorList>
            <person name="Kato S."/>
            <person name="Itoh T."/>
            <person name="Wu L."/>
            <person name="Ma J."/>
            <person name="Ohkuma M."/>
        </authorList>
    </citation>
    <scope>NUCLEOTIDE SEQUENCE</scope>
    <source>
        <strain evidence="2">JCM 11219</strain>
    </source>
</reference>
<dbReference type="EMBL" id="BMNM01000011">
    <property type="protein sequence ID" value="GGI84495.1"/>
    <property type="molecule type" value="Genomic_DNA"/>
</dbReference>
<sequence length="52" mass="5999">MRRVRPSFADLTIEFTDRDLALKLIEEWAEKSTFPVQVIYGPEGCGKTAWLL</sequence>
<evidence type="ECO:0000313" key="3">
    <source>
        <dbReference type="EMBL" id="GGI84495.1"/>
    </source>
</evidence>
<dbReference type="SUPFAM" id="SSF52540">
    <property type="entry name" value="P-loop containing nucleoside triphosphate hydrolases"/>
    <property type="match status" value="1"/>
</dbReference>
<evidence type="ECO:0000259" key="1">
    <source>
        <dbReference type="Pfam" id="PF01637"/>
    </source>
</evidence>
<protein>
    <recommendedName>
        <fullName evidence="1">ATPase domain-containing protein</fullName>
    </recommendedName>
</protein>
<evidence type="ECO:0000313" key="5">
    <source>
        <dbReference type="Proteomes" id="UP001060771"/>
    </source>
</evidence>
<feature type="domain" description="ATPase" evidence="1">
    <location>
        <begin position="15"/>
        <end position="51"/>
    </location>
</feature>
<accession>A0A830E407</accession>
<dbReference type="InterPro" id="IPR011579">
    <property type="entry name" value="ATPase_dom"/>
</dbReference>
<reference evidence="3" key="1">
    <citation type="journal article" date="2014" name="Int. J. Syst. Evol. Microbiol.">
        <title>Complete genome sequence of Corynebacterium casei LMG S-19264T (=DSM 44701T), isolated from a smear-ripened cheese.</title>
        <authorList>
            <consortium name="US DOE Joint Genome Institute (JGI-PGF)"/>
            <person name="Walter F."/>
            <person name="Albersmeier A."/>
            <person name="Kalinowski J."/>
            <person name="Ruckert C."/>
        </authorList>
    </citation>
    <scope>NUCLEOTIDE SEQUENCE</scope>
    <source>
        <strain evidence="3">JCM 11219</strain>
    </source>
</reference>
<dbReference type="GO" id="GO:0005524">
    <property type="term" value="F:ATP binding"/>
    <property type="evidence" value="ECO:0007669"/>
    <property type="project" value="InterPro"/>
</dbReference>
<dbReference type="Proteomes" id="UP001060771">
    <property type="component" value="Chromosome"/>
</dbReference>
<gene>
    <name evidence="3" type="ORF">GCM10007112_21830</name>
    <name evidence="2" type="ORF">Vsou_17640</name>
</gene>
<proteinExistence type="predicted"/>
<keyword evidence="5" id="KW-1185">Reference proteome</keyword>
<reference evidence="3" key="2">
    <citation type="submission" date="2020-09" db="EMBL/GenBank/DDBJ databases">
        <authorList>
            <person name="Sun Q."/>
            <person name="Ohkuma M."/>
        </authorList>
    </citation>
    <scope>NUCLEOTIDE SEQUENCE</scope>
    <source>
        <strain evidence="3">JCM 11219</strain>
    </source>
</reference>
<organism evidence="3 4">
    <name type="scientific">Vulcanisaeta souniana JCM 11219</name>
    <dbReference type="NCBI Taxonomy" id="1293586"/>
    <lineage>
        <taxon>Archaea</taxon>
        <taxon>Thermoproteota</taxon>
        <taxon>Thermoprotei</taxon>
        <taxon>Thermoproteales</taxon>
        <taxon>Thermoproteaceae</taxon>
        <taxon>Vulcanisaeta</taxon>
    </lineage>
</organism>